<dbReference type="OrthoDB" id="3806195at2"/>
<feature type="signal peptide" evidence="1">
    <location>
        <begin position="1"/>
        <end position="26"/>
    </location>
</feature>
<dbReference type="RefSeq" id="WP_106192763.1">
    <property type="nucleotide sequence ID" value="NZ_PVTF01000012.1"/>
</dbReference>
<proteinExistence type="predicted"/>
<accession>A0A2T0SS45</accession>
<feature type="chain" id="PRO_5015621960" description="Ig-like domain-containing protein" evidence="1">
    <location>
        <begin position="27"/>
        <end position="365"/>
    </location>
</feature>
<dbReference type="Proteomes" id="UP000239494">
    <property type="component" value="Unassembled WGS sequence"/>
</dbReference>
<evidence type="ECO:0000313" key="2">
    <source>
        <dbReference type="EMBL" id="PRY36237.1"/>
    </source>
</evidence>
<keyword evidence="1" id="KW-0732">Signal</keyword>
<reference evidence="2 3" key="1">
    <citation type="submission" date="2018-03" db="EMBL/GenBank/DDBJ databases">
        <title>Genomic Encyclopedia of Archaeal and Bacterial Type Strains, Phase II (KMG-II): from individual species to whole genera.</title>
        <authorList>
            <person name="Goeker M."/>
        </authorList>
    </citation>
    <scope>NUCLEOTIDE SEQUENCE [LARGE SCALE GENOMIC DNA]</scope>
    <source>
        <strain evidence="2 3">DSM 44720</strain>
    </source>
</reference>
<protein>
    <recommendedName>
        <fullName evidence="4">Ig-like domain-containing protein</fullName>
    </recommendedName>
</protein>
<evidence type="ECO:0008006" key="4">
    <source>
        <dbReference type="Google" id="ProtNLM"/>
    </source>
</evidence>
<dbReference type="AlphaFoldDB" id="A0A2T0SS45"/>
<dbReference type="EMBL" id="PVTF01000012">
    <property type="protein sequence ID" value="PRY36237.1"/>
    <property type="molecule type" value="Genomic_DNA"/>
</dbReference>
<organism evidence="2 3">
    <name type="scientific">Umezawaea tangerina</name>
    <dbReference type="NCBI Taxonomy" id="84725"/>
    <lineage>
        <taxon>Bacteria</taxon>
        <taxon>Bacillati</taxon>
        <taxon>Actinomycetota</taxon>
        <taxon>Actinomycetes</taxon>
        <taxon>Pseudonocardiales</taxon>
        <taxon>Pseudonocardiaceae</taxon>
        <taxon>Umezawaea</taxon>
    </lineage>
</organism>
<gene>
    <name evidence="2" type="ORF">CLV43_112162</name>
</gene>
<name>A0A2T0SS45_9PSEU</name>
<keyword evidence="3" id="KW-1185">Reference proteome</keyword>
<comment type="caution">
    <text evidence="2">The sequence shown here is derived from an EMBL/GenBank/DDBJ whole genome shotgun (WGS) entry which is preliminary data.</text>
</comment>
<sequence>MRRNRLALLATALLALLAVLAPPAAADAPECGTDGRMKRFECGPTAAATEVYGWVWANEPAHLTGEWYSPSARYQFSSVTGGPTNWVRHEGVGTYTVYIDGAPGTGVAHASAYGWNVRARCKVTTTSSSGAGRYVVVRCYSFDGALVDSMFTASYTSVRGRDYRYGYRSAVNGVVTEHNSSTGAVNYAHTAVGSYLVSFKNLGGASGGTVQVTATGQTNVWCKTAGWYPDAIFYNVRVMCFTPAGSPADSEFGVTFVDKGNIVGDKNPSLGLESGYAWVMATRTAPDPWAFPASPAWAVTGSAGVYVVDPAVVVDGGSFQVTAYDTSANSCVIGGWGAAVVVQCYDVGGVLAESFFDVAYVGKRV</sequence>
<evidence type="ECO:0000313" key="3">
    <source>
        <dbReference type="Proteomes" id="UP000239494"/>
    </source>
</evidence>
<evidence type="ECO:0000256" key="1">
    <source>
        <dbReference type="SAM" id="SignalP"/>
    </source>
</evidence>